<name>A0A4W5JYR7_9TELE</name>
<dbReference type="Proteomes" id="UP000314982">
    <property type="component" value="Unassembled WGS sequence"/>
</dbReference>
<dbReference type="SMART" id="SM00408">
    <property type="entry name" value="IGc2"/>
    <property type="match status" value="1"/>
</dbReference>
<dbReference type="GeneTree" id="ENSGT00940000174784"/>
<dbReference type="InterPro" id="IPR003599">
    <property type="entry name" value="Ig_sub"/>
</dbReference>
<dbReference type="SMART" id="SM00409">
    <property type="entry name" value="IG"/>
    <property type="match status" value="1"/>
</dbReference>
<accession>A0A4W5JYR7</accession>
<protein>
    <recommendedName>
        <fullName evidence="3">Ig-like domain-containing protein</fullName>
    </recommendedName>
</protein>
<evidence type="ECO:0000256" key="2">
    <source>
        <dbReference type="SAM" id="Phobius"/>
    </source>
</evidence>
<feature type="region of interest" description="Disordered" evidence="1">
    <location>
        <begin position="227"/>
        <end position="252"/>
    </location>
</feature>
<reference evidence="4" key="2">
    <citation type="submission" date="2025-08" db="UniProtKB">
        <authorList>
            <consortium name="Ensembl"/>
        </authorList>
    </citation>
    <scope>IDENTIFICATION</scope>
</reference>
<evidence type="ECO:0000313" key="5">
    <source>
        <dbReference type="Proteomes" id="UP000314982"/>
    </source>
</evidence>
<reference evidence="4" key="3">
    <citation type="submission" date="2025-09" db="UniProtKB">
        <authorList>
            <consortium name="Ensembl"/>
        </authorList>
    </citation>
    <scope>IDENTIFICATION</scope>
</reference>
<evidence type="ECO:0000259" key="3">
    <source>
        <dbReference type="PROSITE" id="PS50835"/>
    </source>
</evidence>
<feature type="transmembrane region" description="Helical" evidence="2">
    <location>
        <begin position="191"/>
        <end position="218"/>
    </location>
</feature>
<reference evidence="5" key="1">
    <citation type="submission" date="2018-06" db="EMBL/GenBank/DDBJ databases">
        <title>Genome assembly of Danube salmon.</title>
        <authorList>
            <person name="Macqueen D.J."/>
            <person name="Gundappa M.K."/>
        </authorList>
    </citation>
    <scope>NUCLEOTIDE SEQUENCE [LARGE SCALE GENOMIC DNA]</scope>
</reference>
<keyword evidence="2" id="KW-0812">Transmembrane</keyword>
<dbReference type="STRING" id="62062.ENSHHUP00000010178"/>
<dbReference type="AlphaFoldDB" id="A0A4W5JYR7"/>
<feature type="region of interest" description="Disordered" evidence="1">
    <location>
        <begin position="66"/>
        <end position="85"/>
    </location>
</feature>
<dbReference type="InterPro" id="IPR036179">
    <property type="entry name" value="Ig-like_dom_sf"/>
</dbReference>
<dbReference type="Gene3D" id="2.60.40.10">
    <property type="entry name" value="Immunoglobulins"/>
    <property type="match status" value="2"/>
</dbReference>
<sequence length="281" mass="30381">MAFLFYVGGMVNNSTIFLLFISIVVVTTVNRNVCALKGTSVDISCTYTYPNGPQISKAFWSNKWGPRGEPEDLSQDPKYSEKLDPTSVSEGESAILRCRTKCTLGPNTAFICPSGKIVEGSSVTLTCNSDANPPVQNYTWLKRNITSPKASGQSYTITKISSEDSGEYYCEARNILGGENFSLIPIHIAVAFIWAPVVGVGVGAVWAAGALVFTYCMLERRFRGRDHSITDTHTPEPVDPVYPAEGSDSHWAGSVVTQPSAQTTVPRLQLPAVPAQGFPST</sequence>
<feature type="domain" description="Ig-like" evidence="3">
    <location>
        <begin position="106"/>
        <end position="182"/>
    </location>
</feature>
<dbReference type="PROSITE" id="PS50835">
    <property type="entry name" value="IG_LIKE"/>
    <property type="match status" value="1"/>
</dbReference>
<evidence type="ECO:0000256" key="1">
    <source>
        <dbReference type="SAM" id="MobiDB-lite"/>
    </source>
</evidence>
<dbReference type="PANTHER" id="PTHR46013">
    <property type="entry name" value="VASCULAR CELL ADHESION MOLECULE 1"/>
    <property type="match status" value="1"/>
</dbReference>
<keyword evidence="5" id="KW-1185">Reference proteome</keyword>
<dbReference type="Pfam" id="PF13927">
    <property type="entry name" value="Ig_3"/>
    <property type="match status" value="1"/>
</dbReference>
<proteinExistence type="predicted"/>
<dbReference type="InterPro" id="IPR007110">
    <property type="entry name" value="Ig-like_dom"/>
</dbReference>
<keyword evidence="2" id="KW-1133">Transmembrane helix</keyword>
<evidence type="ECO:0000313" key="4">
    <source>
        <dbReference type="Ensembl" id="ENSHHUP00000010178.1"/>
    </source>
</evidence>
<dbReference type="Ensembl" id="ENSHHUT00000010496.1">
    <property type="protein sequence ID" value="ENSHHUP00000010178.1"/>
    <property type="gene ID" value="ENSHHUG00000006209.1"/>
</dbReference>
<feature type="compositionally biased region" description="Basic and acidic residues" evidence="1">
    <location>
        <begin position="227"/>
        <end position="236"/>
    </location>
</feature>
<dbReference type="SUPFAM" id="SSF48726">
    <property type="entry name" value="Immunoglobulin"/>
    <property type="match status" value="1"/>
</dbReference>
<keyword evidence="2" id="KW-0472">Membrane</keyword>
<organism evidence="4 5">
    <name type="scientific">Hucho hucho</name>
    <name type="common">huchen</name>
    <dbReference type="NCBI Taxonomy" id="62062"/>
    <lineage>
        <taxon>Eukaryota</taxon>
        <taxon>Metazoa</taxon>
        <taxon>Chordata</taxon>
        <taxon>Craniata</taxon>
        <taxon>Vertebrata</taxon>
        <taxon>Euteleostomi</taxon>
        <taxon>Actinopterygii</taxon>
        <taxon>Neopterygii</taxon>
        <taxon>Teleostei</taxon>
        <taxon>Protacanthopterygii</taxon>
        <taxon>Salmoniformes</taxon>
        <taxon>Salmonidae</taxon>
        <taxon>Salmoninae</taxon>
        <taxon>Hucho</taxon>
    </lineage>
</organism>
<dbReference type="InterPro" id="IPR003598">
    <property type="entry name" value="Ig_sub2"/>
</dbReference>
<dbReference type="InterPro" id="IPR013783">
    <property type="entry name" value="Ig-like_fold"/>
</dbReference>
<dbReference type="PANTHER" id="PTHR46013:SF4">
    <property type="entry name" value="B-CELL RECEPTOR CD22-RELATED"/>
    <property type="match status" value="1"/>
</dbReference>
<dbReference type="CDD" id="cd00096">
    <property type="entry name" value="Ig"/>
    <property type="match status" value="1"/>
</dbReference>